<reference evidence="1 2" key="1">
    <citation type="submission" date="2019-02" db="EMBL/GenBank/DDBJ databases">
        <title>WGS of Pseudoxanthomonas species novum from clinical isolates.</title>
        <authorList>
            <person name="Bernier A.-M."/>
            <person name="Bernard K."/>
            <person name="Vachon A."/>
        </authorList>
    </citation>
    <scope>NUCLEOTIDE SEQUENCE [LARGE SCALE GENOMIC DNA]</scope>
    <source>
        <strain evidence="1 2">NML171200</strain>
    </source>
</reference>
<dbReference type="Proteomes" id="UP000292627">
    <property type="component" value="Unassembled WGS sequence"/>
</dbReference>
<accession>A0A4Q8L5I1</accession>
<evidence type="ECO:0000313" key="2">
    <source>
        <dbReference type="Proteomes" id="UP000292627"/>
    </source>
</evidence>
<evidence type="ECO:0000313" key="1">
    <source>
        <dbReference type="EMBL" id="TAA20312.1"/>
    </source>
</evidence>
<comment type="caution">
    <text evidence="1">The sequence shown here is derived from an EMBL/GenBank/DDBJ whole genome shotgun (WGS) entry which is preliminary data.</text>
</comment>
<dbReference type="RefSeq" id="WP_130552879.1">
    <property type="nucleotide sequence ID" value="NZ_SHMC01000010.1"/>
</dbReference>
<protein>
    <submittedName>
        <fullName evidence="1">Uncharacterized protein</fullName>
    </submittedName>
</protein>
<proteinExistence type="predicted"/>
<name>A0A4Q8L5I1_9GAMM</name>
<dbReference type="AlphaFoldDB" id="A0A4Q8L5I1"/>
<organism evidence="1 2">
    <name type="scientific">Pseudoxanthomonas winnipegensis</name>
    <dbReference type="NCBI Taxonomy" id="2480810"/>
    <lineage>
        <taxon>Bacteria</taxon>
        <taxon>Pseudomonadati</taxon>
        <taxon>Pseudomonadota</taxon>
        <taxon>Gammaproteobacteria</taxon>
        <taxon>Lysobacterales</taxon>
        <taxon>Lysobacteraceae</taxon>
        <taxon>Pseudoxanthomonas</taxon>
    </lineage>
</organism>
<gene>
    <name evidence="1" type="ORF">EA660_18145</name>
</gene>
<sequence>MAYDMVLGRATYRVRIVRSVSAAMMSYRGQGSRCIARWPQWVNQACHIAYGELLGFRAVRGPLAVPDDDWSMLVESAKRIMLILADDAVAQAERAYHCAA</sequence>
<dbReference type="EMBL" id="SHMC01000010">
    <property type="protein sequence ID" value="TAA20312.1"/>
    <property type="molecule type" value="Genomic_DNA"/>
</dbReference>